<protein>
    <submittedName>
        <fullName evidence="1">Uncharacterized protein</fullName>
    </submittedName>
</protein>
<evidence type="ECO:0000313" key="1">
    <source>
        <dbReference type="EMBL" id="AMW64159.1"/>
    </source>
</evidence>
<gene>
    <name evidence="1" type="primary">82</name>
    <name evidence="1" type="ORF">SEA_EVILGENIUS_82</name>
</gene>
<accession>A0A143FQF2</accession>
<dbReference type="RefSeq" id="YP_009304016.1">
    <property type="nucleotide sequence ID" value="NC_031263.1"/>
</dbReference>
<evidence type="ECO:0000313" key="2">
    <source>
        <dbReference type="Proteomes" id="UP000204422"/>
    </source>
</evidence>
<reference evidence="1 2" key="1">
    <citation type="submission" date="2016-03" db="EMBL/GenBank/DDBJ databases">
        <authorList>
            <person name="Harris K.B."/>
            <person name="Belisle Haley C.R."/>
            <person name="Gagne E.R."/>
            <person name="Whitaker E."/>
            <person name="Adams J.H."/>
            <person name="Arnold E.O."/>
            <person name="Cookson J.L."/>
            <person name="Gross O.S."/>
            <person name="Hart A.J."/>
            <person name="Martin B.A."/>
            <person name="Pflugradt E.A."/>
            <person name="Pham D.H."/>
            <person name="Theriault M.E."/>
            <person name="Valentino S.M."/>
            <person name="Molloy S.D."/>
            <person name="Hutchison K.W."/>
            <person name="Bowman C.A."/>
            <person name="Russell D.A."/>
            <person name="Pope W.H."/>
            <person name="Jacobs-Sera D."/>
            <person name="Hendrix R.W."/>
            <person name="Hatfull G.F."/>
        </authorList>
    </citation>
    <scope>NUCLEOTIDE SEQUENCE [LARGE SCALE GENOMIC DNA]</scope>
</reference>
<dbReference type="GeneID" id="29126218"/>
<proteinExistence type="predicted"/>
<keyword evidence="2" id="KW-1185">Reference proteome</keyword>
<sequence length="43" mass="5068">MPFKAKCKDCTWKCRSESESFVRFAAEAHAGNQRRHRVKVKEN</sequence>
<dbReference type="Proteomes" id="UP000204422">
    <property type="component" value="Segment"/>
</dbReference>
<dbReference type="KEGG" id="vg:29126218"/>
<dbReference type="OrthoDB" id="27970at10239"/>
<dbReference type="EMBL" id="KU985093">
    <property type="protein sequence ID" value="AMW64159.1"/>
    <property type="molecule type" value="Genomic_DNA"/>
</dbReference>
<organism evidence="1 2">
    <name type="scientific">Mycobacterium phage EvilGenius</name>
    <dbReference type="NCBI Taxonomy" id="1821723"/>
    <lineage>
        <taxon>Viruses</taxon>
        <taxon>Duplodnaviria</taxon>
        <taxon>Heunggongvirae</taxon>
        <taxon>Uroviricota</taxon>
        <taxon>Caudoviricetes</taxon>
        <taxon>Turbidovirus</taxon>
        <taxon>Turbidovirus evilgenius</taxon>
    </lineage>
</organism>
<name>A0A143FQF2_9CAUD</name>